<dbReference type="Pfam" id="PF01458">
    <property type="entry name" value="SUFBD_core"/>
    <property type="match status" value="1"/>
</dbReference>
<feature type="domain" description="SUF system FeS cluster assembly SufBD N-terminal" evidence="3">
    <location>
        <begin position="6"/>
        <end position="168"/>
    </location>
</feature>
<feature type="domain" description="SUF system FeS cluster assembly SufBD core" evidence="2">
    <location>
        <begin position="181"/>
        <end position="407"/>
    </location>
</feature>
<dbReference type="OrthoDB" id="9768262at2"/>
<evidence type="ECO:0000313" key="4">
    <source>
        <dbReference type="EMBL" id="KFE65435.1"/>
    </source>
</evidence>
<dbReference type="GO" id="GO:0016226">
    <property type="term" value="P:iron-sulfur cluster assembly"/>
    <property type="evidence" value="ECO:0007669"/>
    <property type="project" value="InterPro"/>
</dbReference>
<comment type="caution">
    <text evidence="4">The sequence shown here is derived from an EMBL/GenBank/DDBJ whole genome shotgun (WGS) entry which is preliminary data.</text>
</comment>
<dbReference type="PANTHER" id="PTHR43575:SF1">
    <property type="entry name" value="PROTEIN ABCI7, CHLOROPLASTIC"/>
    <property type="match status" value="1"/>
</dbReference>
<accession>A0A085WCM2</accession>
<gene>
    <name evidence="4" type="ORF">DB31_1551</name>
</gene>
<dbReference type="EMBL" id="JMCB01000012">
    <property type="protein sequence ID" value="KFE65435.1"/>
    <property type="molecule type" value="Genomic_DNA"/>
</dbReference>
<keyword evidence="5" id="KW-1185">Reference proteome</keyword>
<evidence type="ECO:0000259" key="3">
    <source>
        <dbReference type="Pfam" id="PF19295"/>
    </source>
</evidence>
<dbReference type="AlphaFoldDB" id="A0A085WCM2"/>
<evidence type="ECO:0000256" key="1">
    <source>
        <dbReference type="ARBA" id="ARBA00043967"/>
    </source>
</evidence>
<dbReference type="NCBIfam" id="TIGR01981">
    <property type="entry name" value="sufD"/>
    <property type="match status" value="1"/>
</dbReference>
<dbReference type="STRING" id="394096.DB31_1551"/>
<dbReference type="RefSeq" id="WP_044193267.1">
    <property type="nucleotide sequence ID" value="NZ_JMCB01000012.1"/>
</dbReference>
<evidence type="ECO:0000313" key="5">
    <source>
        <dbReference type="Proteomes" id="UP000028725"/>
    </source>
</evidence>
<dbReference type="SUPFAM" id="SSF101960">
    <property type="entry name" value="Stabilizer of iron transporter SufD"/>
    <property type="match status" value="1"/>
</dbReference>
<dbReference type="InterPro" id="IPR055346">
    <property type="entry name" value="Fe-S_cluster_assembly_SufBD"/>
</dbReference>
<dbReference type="InterPro" id="IPR037284">
    <property type="entry name" value="SUF_FeS_clus_asmbl_SufBD_sf"/>
</dbReference>
<dbReference type="InterPro" id="IPR000825">
    <property type="entry name" value="SUF_FeS_clus_asmbl_SufBD_core"/>
</dbReference>
<name>A0A085WCM2_9BACT</name>
<dbReference type="InterPro" id="IPR045595">
    <property type="entry name" value="SufBD_N"/>
</dbReference>
<comment type="similarity">
    <text evidence="1">Belongs to the iron-sulfur cluster assembly SufBD family.</text>
</comment>
<sequence length="442" mass="47541">MSPGLQHYLDVAQRFQEERAAESPLWLRSFREQGLAQLSRQGFPSTKNEDWKYTDVAPIVSRPFAPTGSAGRLELKARVEQLALPGPRLVFVDGRLSAELSSLEGLFPGVTVKPLRDAVREDAEALEAVLGRRAKAEAHPFVALNAALLDEGAFMQVRPGAVAPSPVQFLFLSSGASASPVLASPRIVVVAGANSEAALVELYAGVEGGASFTNAVTEVVLGENARLHHYKLQAEPDAAFHVASLHSEQARDSRLASHLFALGGALARNEVHSVFAGEGGECVLNGLYIGRGSQHLDNRTDLDHAVPRCTSRELYKGVLDGRSRGTFHGRVLVRPEAQRTDSSQTNRNLLLSEEALVDTRPQLEILADDVKCAHGAAVGRLDEQALFYLRARGIPRAEAERLLTYAFASEVVGAVALEPLRARVEQLVAGRLPGGARPEVVA</sequence>
<proteinExistence type="inferred from homology"/>
<dbReference type="PANTHER" id="PTHR43575">
    <property type="entry name" value="PROTEIN ABCI7, CHLOROPLASTIC"/>
    <property type="match status" value="1"/>
</dbReference>
<organism evidence="4 5">
    <name type="scientific">Hyalangium minutum</name>
    <dbReference type="NCBI Taxonomy" id="394096"/>
    <lineage>
        <taxon>Bacteria</taxon>
        <taxon>Pseudomonadati</taxon>
        <taxon>Myxococcota</taxon>
        <taxon>Myxococcia</taxon>
        <taxon>Myxococcales</taxon>
        <taxon>Cystobacterineae</taxon>
        <taxon>Archangiaceae</taxon>
        <taxon>Hyalangium</taxon>
    </lineage>
</organism>
<evidence type="ECO:0000259" key="2">
    <source>
        <dbReference type="Pfam" id="PF01458"/>
    </source>
</evidence>
<protein>
    <submittedName>
        <fullName evidence="4">Iron-sulfur cluster assembly protein SufD</fullName>
    </submittedName>
</protein>
<reference evidence="4 5" key="1">
    <citation type="submission" date="2014-04" db="EMBL/GenBank/DDBJ databases">
        <title>Genome assembly of Hyalangium minutum DSM 14724.</title>
        <authorList>
            <person name="Sharma G."/>
            <person name="Subramanian S."/>
        </authorList>
    </citation>
    <scope>NUCLEOTIDE SEQUENCE [LARGE SCALE GENOMIC DNA]</scope>
    <source>
        <strain evidence="4 5">DSM 14724</strain>
    </source>
</reference>
<dbReference type="PATRIC" id="fig|394096.3.peg.5889"/>
<dbReference type="Pfam" id="PF19295">
    <property type="entry name" value="SufBD_N"/>
    <property type="match status" value="1"/>
</dbReference>
<dbReference type="InterPro" id="IPR011542">
    <property type="entry name" value="SUF_FeS_clus_asmbl_SufD"/>
</dbReference>
<dbReference type="Proteomes" id="UP000028725">
    <property type="component" value="Unassembled WGS sequence"/>
</dbReference>